<evidence type="ECO:0000256" key="1">
    <source>
        <dbReference type="ARBA" id="ARBA00001933"/>
    </source>
</evidence>
<dbReference type="EC" id="2.6.1.37" evidence="7"/>
<keyword evidence="3 7" id="KW-0808">Transferase</keyword>
<comment type="subunit">
    <text evidence="7">Homodimer.</text>
</comment>
<dbReference type="Gene3D" id="3.40.640.10">
    <property type="entry name" value="Type I PLP-dependent aspartate aminotransferase-like (Major domain)"/>
    <property type="match status" value="1"/>
</dbReference>
<dbReference type="EMBL" id="BAAAFZ010000084">
    <property type="protein sequence ID" value="GAA0602674.1"/>
    <property type="molecule type" value="Genomic_DNA"/>
</dbReference>
<gene>
    <name evidence="7" type="primary">phnW</name>
    <name evidence="9" type="ORF">GCM10009416_45570</name>
</gene>
<dbReference type="InterPro" id="IPR024169">
    <property type="entry name" value="SP_NH2Trfase/AEP_transaminase"/>
</dbReference>
<comment type="catalytic activity">
    <reaction evidence="6 7">
        <text>(2-aminoethyl)phosphonate + pyruvate = phosphonoacetaldehyde + L-alanine</text>
        <dbReference type="Rhea" id="RHEA:17021"/>
        <dbReference type="ChEBI" id="CHEBI:15361"/>
        <dbReference type="ChEBI" id="CHEBI:57418"/>
        <dbReference type="ChEBI" id="CHEBI:57972"/>
        <dbReference type="ChEBI" id="CHEBI:58383"/>
        <dbReference type="EC" id="2.6.1.37"/>
    </reaction>
</comment>
<comment type="caution">
    <text evidence="9">The sequence shown here is derived from an EMBL/GenBank/DDBJ whole genome shotgun (WGS) entry which is preliminary data.</text>
</comment>
<protein>
    <recommendedName>
        <fullName evidence="7">2-aminoethylphosphonate--pyruvate transaminase</fullName>
        <ecNumber evidence="7">2.6.1.37</ecNumber>
    </recommendedName>
    <alternativeName>
        <fullName evidence="7">2-aminoethylphosphonate aminotransferase</fullName>
    </alternativeName>
    <alternativeName>
        <fullName evidence="7">AEP transaminase</fullName>
        <shortName evidence="7">AEPT</shortName>
    </alternativeName>
</protein>
<comment type="similarity">
    <text evidence="7">Belongs to the class-V pyridoxal-phosphate-dependent aminotransferase family. PhnW subfamily.</text>
</comment>
<evidence type="ECO:0000256" key="4">
    <source>
        <dbReference type="ARBA" id="ARBA00022898"/>
    </source>
</evidence>
<dbReference type="Proteomes" id="UP001501588">
    <property type="component" value="Unassembled WGS sequence"/>
</dbReference>
<organism evidence="9 10">
    <name type="scientific">Craurococcus roseus</name>
    <dbReference type="NCBI Taxonomy" id="77585"/>
    <lineage>
        <taxon>Bacteria</taxon>
        <taxon>Pseudomonadati</taxon>
        <taxon>Pseudomonadota</taxon>
        <taxon>Alphaproteobacteria</taxon>
        <taxon>Acetobacterales</taxon>
        <taxon>Acetobacteraceae</taxon>
        <taxon>Craurococcus</taxon>
    </lineage>
</organism>
<sequence>MLLLIPGPVRTHPETRAAMAADIAPWDNDFRPVYASVRERVRAVAGGVEGEHATLPLQGCGHFILEAALRTFVPAGAKVLVPTNGAYGTRAARLVREAGRRVVALPGPDTRPVTSAEVASALEHDAEIGHVLMVHHETGSGIVNDPAAIGAAVRAAGRRLIMDSVSAFGALPFSMAEHPECDAVVFTSGKCLEGMPGIGFAVARVDRVLECEGNAGSWSFDLHDVYTHALRSGWGSFRFTPPAQALRAFSVALDLYGREGGQKARLARYTENARVLYDGVLGLGLRPYLERRHQGPVIVTVHQPQHPAFALQRFVDELKARGVLISNFSCTEAPSFRVGCIGAVTPAEMRGAVAAMGEALEAMGVRERVAA</sequence>
<keyword evidence="10" id="KW-1185">Reference proteome</keyword>
<dbReference type="PANTHER" id="PTHR42778">
    <property type="entry name" value="2-AMINOETHYLPHOSPHONATE--PYRUVATE TRANSAMINASE"/>
    <property type="match status" value="1"/>
</dbReference>
<dbReference type="Gene3D" id="3.90.1150.10">
    <property type="entry name" value="Aspartate Aminotransferase, domain 1"/>
    <property type="match status" value="1"/>
</dbReference>
<evidence type="ECO:0000256" key="6">
    <source>
        <dbReference type="ARBA" id="ARBA00049460"/>
    </source>
</evidence>
<comment type="function">
    <text evidence="7">Involved in phosphonate degradation.</text>
</comment>
<dbReference type="HAMAP" id="MF_01376">
    <property type="entry name" value="PhnW_aminotrans_5"/>
    <property type="match status" value="1"/>
</dbReference>
<dbReference type="NCBIfam" id="NF010006">
    <property type="entry name" value="PRK13479.1"/>
    <property type="match status" value="1"/>
</dbReference>
<dbReference type="SUPFAM" id="SSF53383">
    <property type="entry name" value="PLP-dependent transferases"/>
    <property type="match status" value="1"/>
</dbReference>
<feature type="domain" description="Aminotransferase class V" evidence="8">
    <location>
        <begin position="31"/>
        <end position="317"/>
    </location>
</feature>
<feature type="modified residue" description="N6-(pyridoxal phosphate)lysine" evidence="7">
    <location>
        <position position="190"/>
    </location>
</feature>
<dbReference type="Pfam" id="PF00266">
    <property type="entry name" value="Aminotran_5"/>
    <property type="match status" value="1"/>
</dbReference>
<reference evidence="9 10" key="1">
    <citation type="journal article" date="2019" name="Int. J. Syst. Evol. Microbiol.">
        <title>The Global Catalogue of Microorganisms (GCM) 10K type strain sequencing project: providing services to taxonomists for standard genome sequencing and annotation.</title>
        <authorList>
            <consortium name="The Broad Institute Genomics Platform"/>
            <consortium name="The Broad Institute Genome Sequencing Center for Infectious Disease"/>
            <person name="Wu L."/>
            <person name="Ma J."/>
        </authorList>
    </citation>
    <scope>NUCLEOTIDE SEQUENCE [LARGE SCALE GENOMIC DNA]</scope>
    <source>
        <strain evidence="9 10">JCM 9933</strain>
    </source>
</reference>
<proteinExistence type="inferred from homology"/>
<evidence type="ECO:0000256" key="3">
    <source>
        <dbReference type="ARBA" id="ARBA00022679"/>
    </source>
</evidence>
<dbReference type="PIRSF" id="PIRSF000524">
    <property type="entry name" value="SPT"/>
    <property type="match status" value="1"/>
</dbReference>
<keyword evidence="5 7" id="KW-0670">Pyruvate</keyword>
<evidence type="ECO:0000313" key="10">
    <source>
        <dbReference type="Proteomes" id="UP001501588"/>
    </source>
</evidence>
<dbReference type="InterPro" id="IPR012703">
    <property type="entry name" value="NH2EtPonate_pyrv_transaminase"/>
</dbReference>
<name>A0ABN1G289_9PROT</name>
<evidence type="ECO:0000259" key="8">
    <source>
        <dbReference type="Pfam" id="PF00266"/>
    </source>
</evidence>
<dbReference type="InterPro" id="IPR015422">
    <property type="entry name" value="PyrdxlP-dep_Trfase_small"/>
</dbReference>
<dbReference type="InterPro" id="IPR015421">
    <property type="entry name" value="PyrdxlP-dep_Trfase_major"/>
</dbReference>
<comment type="cofactor">
    <cofactor evidence="1 7">
        <name>pyridoxal 5'-phosphate</name>
        <dbReference type="ChEBI" id="CHEBI:597326"/>
    </cofactor>
</comment>
<dbReference type="PANTHER" id="PTHR42778:SF1">
    <property type="entry name" value="2-AMINOETHYLPHOSPHONATE--PYRUVATE TRANSAMINASE"/>
    <property type="match status" value="1"/>
</dbReference>
<dbReference type="InterPro" id="IPR015424">
    <property type="entry name" value="PyrdxlP-dep_Trfase"/>
</dbReference>
<dbReference type="InterPro" id="IPR000192">
    <property type="entry name" value="Aminotrans_V_dom"/>
</dbReference>
<dbReference type="RefSeq" id="WP_343897724.1">
    <property type="nucleotide sequence ID" value="NZ_BAAAFZ010000084.1"/>
</dbReference>
<evidence type="ECO:0000256" key="5">
    <source>
        <dbReference type="ARBA" id="ARBA00023317"/>
    </source>
</evidence>
<evidence type="ECO:0000313" key="9">
    <source>
        <dbReference type="EMBL" id="GAA0602674.1"/>
    </source>
</evidence>
<keyword evidence="2 7" id="KW-0032">Aminotransferase</keyword>
<accession>A0ABN1G289</accession>
<evidence type="ECO:0000256" key="7">
    <source>
        <dbReference type="HAMAP-Rule" id="MF_01376"/>
    </source>
</evidence>
<evidence type="ECO:0000256" key="2">
    <source>
        <dbReference type="ARBA" id="ARBA00022576"/>
    </source>
</evidence>
<keyword evidence="4 7" id="KW-0663">Pyridoxal phosphate</keyword>